<dbReference type="Pfam" id="PF00954">
    <property type="entry name" value="S_locus_glycop"/>
    <property type="match status" value="1"/>
</dbReference>
<dbReference type="PROSITE" id="PS00107">
    <property type="entry name" value="PROTEIN_KINASE_ATP"/>
    <property type="match status" value="1"/>
</dbReference>
<dbReference type="Gene3D" id="3.30.200.20">
    <property type="entry name" value="Phosphorylase Kinase, domain 1"/>
    <property type="match status" value="1"/>
</dbReference>
<evidence type="ECO:0000256" key="7">
    <source>
        <dbReference type="ARBA" id="ARBA00022777"/>
    </source>
</evidence>
<dbReference type="GO" id="GO:0004674">
    <property type="term" value="F:protein serine/threonine kinase activity"/>
    <property type="evidence" value="ECO:0007669"/>
    <property type="project" value="UniProtKB-KW"/>
</dbReference>
<dbReference type="Proteomes" id="UP000631114">
    <property type="component" value="Unassembled WGS sequence"/>
</dbReference>
<keyword evidence="5 18" id="KW-0732">Signal</keyword>
<evidence type="ECO:0000256" key="18">
    <source>
        <dbReference type="SAM" id="SignalP"/>
    </source>
</evidence>
<dbReference type="SMART" id="SM00473">
    <property type="entry name" value="PAN_AP"/>
    <property type="match status" value="1"/>
</dbReference>
<comment type="similarity">
    <text evidence="15">Belongs to the protein kinase superfamily. Ser/Thr protein kinase family.</text>
</comment>
<feature type="signal peptide" evidence="18">
    <location>
        <begin position="1"/>
        <end position="27"/>
    </location>
</feature>
<sequence>MRNISSSGLCFLMYLILLCSCFQISFAVDTLTPTQLIKDGETLVSAKERFEFGFFSPGSSKNRYLGIWYKQLQPRTVVWVANRDNPLINSTGLLKISYEGNLILVNETESILWSSNISKVDRPVVQLLDTGNLVIREEADYDPRDYLYQSFDHPTDTLLPGMKFGWDLRKGENIFLTSWKNAEDPSPGEYSFNIDPHGFPQIFLYKGLVPIYRSGSWNGVQFSGVSGMTQSYTFNFRFVSNQDEIFYSYTLKNESIYSRAVMNYSGVVERYTWLDTDQKWNLYWYVPRDQCDTYMECGVYGICDMNALPFCKCLNGYVPKDPQNWYLNDGSSGCLKDIGYECKKNDGFLKYTKMKIPDTSQAFVNINMTLKECEDKCRSNCSCKAFASHQITNGGTGCVIWVDNFKDLRQFPQGGQDLFVRVGASQVENDAKEKRREMMLATLVVISTCILIGASVYFIWKKNILKFVPKRPTEETVHREKIQEAPPFDAVKQTTRSYSNEKKSDIELLQLDFHTLTTATQNFSDVNKLGEGGFGSVYKGTLEDGQEIAVKRLSMTSGQGCVEFKNEAVLIAKLQHRNLVRLLGCCIQENEKVGYMAPEYAMDGHFSIKSDVFSFGVLVLEIISGKKNRGFYHSSEQLNLLGYAWRLWRGGRGLELTDETMEDTCTPIEILRCIQVGLLCVQERAEDRPTMSSAVLMLSSDLAMLPQPKQPGFCLVSNTPSEKGSSSSKHESCSVNELTVTMVEPR</sequence>
<evidence type="ECO:0000256" key="8">
    <source>
        <dbReference type="ARBA" id="ARBA00022840"/>
    </source>
</evidence>
<feature type="domain" description="Bulb-type lectin" evidence="20">
    <location>
        <begin position="28"/>
        <end position="148"/>
    </location>
</feature>
<keyword evidence="10 17" id="KW-0472">Membrane</keyword>
<dbReference type="Gene3D" id="1.10.510.10">
    <property type="entry name" value="Transferase(Phosphotransferase) domain 1"/>
    <property type="match status" value="1"/>
</dbReference>
<dbReference type="PROSITE" id="PS50011">
    <property type="entry name" value="PROTEIN_KINASE_DOM"/>
    <property type="match status" value="1"/>
</dbReference>
<evidence type="ECO:0000256" key="12">
    <source>
        <dbReference type="ARBA" id="ARBA00023180"/>
    </source>
</evidence>
<dbReference type="EMBL" id="JADFTS010000004">
    <property type="protein sequence ID" value="KAF9609263.1"/>
    <property type="molecule type" value="Genomic_DNA"/>
</dbReference>
<feature type="binding site" evidence="16">
    <location>
        <position position="551"/>
    </location>
    <ligand>
        <name>ATP</name>
        <dbReference type="ChEBI" id="CHEBI:30616"/>
    </ligand>
</feature>
<dbReference type="Pfam" id="PF08276">
    <property type="entry name" value="PAN_2"/>
    <property type="match status" value="1"/>
</dbReference>
<dbReference type="InterPro" id="IPR001480">
    <property type="entry name" value="Bulb-type_lectin_dom"/>
</dbReference>
<evidence type="ECO:0000256" key="3">
    <source>
        <dbReference type="ARBA" id="ARBA00022679"/>
    </source>
</evidence>
<evidence type="ECO:0000256" key="10">
    <source>
        <dbReference type="ARBA" id="ARBA00023136"/>
    </source>
</evidence>
<dbReference type="Gene3D" id="3.50.4.10">
    <property type="entry name" value="Hepatocyte Growth Factor"/>
    <property type="match status" value="1"/>
</dbReference>
<dbReference type="Pfam" id="PF07714">
    <property type="entry name" value="PK_Tyr_Ser-Thr"/>
    <property type="match status" value="2"/>
</dbReference>
<dbReference type="Pfam" id="PF01453">
    <property type="entry name" value="B_lectin"/>
    <property type="match status" value="1"/>
</dbReference>
<dbReference type="PROSITE" id="PS50948">
    <property type="entry name" value="PAN"/>
    <property type="match status" value="1"/>
</dbReference>
<protein>
    <recommendedName>
        <fullName evidence="15">Receptor-like serine/threonine-protein kinase</fullName>
        <ecNumber evidence="15">2.7.11.1</ecNumber>
    </recommendedName>
</protein>
<evidence type="ECO:0000256" key="5">
    <source>
        <dbReference type="ARBA" id="ARBA00022729"/>
    </source>
</evidence>
<comment type="subcellular location">
    <subcellularLocation>
        <location evidence="1">Membrane</location>
        <topology evidence="1">Single-pass type I membrane protein</topology>
    </subcellularLocation>
</comment>
<dbReference type="AlphaFoldDB" id="A0A835LV22"/>
<dbReference type="InterPro" id="IPR000858">
    <property type="entry name" value="S_locus_glycoprot_dom"/>
</dbReference>
<evidence type="ECO:0000256" key="1">
    <source>
        <dbReference type="ARBA" id="ARBA00004479"/>
    </source>
</evidence>
<gene>
    <name evidence="22" type="ORF">IFM89_014457</name>
</gene>
<evidence type="ECO:0000313" key="22">
    <source>
        <dbReference type="EMBL" id="KAF9609263.1"/>
    </source>
</evidence>
<dbReference type="PANTHER" id="PTHR32444:SF89">
    <property type="entry name" value="S GLYCOPROTEIN"/>
    <property type="match status" value="1"/>
</dbReference>
<evidence type="ECO:0000256" key="14">
    <source>
        <dbReference type="ARBA" id="ARBA00048679"/>
    </source>
</evidence>
<dbReference type="SUPFAM" id="SSF56112">
    <property type="entry name" value="Protein kinase-like (PK-like)"/>
    <property type="match status" value="1"/>
</dbReference>
<dbReference type="GO" id="GO:0048544">
    <property type="term" value="P:recognition of pollen"/>
    <property type="evidence" value="ECO:0007669"/>
    <property type="project" value="InterPro"/>
</dbReference>
<dbReference type="InterPro" id="IPR017441">
    <property type="entry name" value="Protein_kinase_ATP_BS"/>
</dbReference>
<keyword evidence="12" id="KW-0325">Glycoprotein</keyword>
<dbReference type="InterPro" id="IPR000719">
    <property type="entry name" value="Prot_kinase_dom"/>
</dbReference>
<dbReference type="PANTHER" id="PTHR32444">
    <property type="entry name" value="BULB-TYPE LECTIN DOMAIN-CONTAINING PROTEIN"/>
    <property type="match status" value="1"/>
</dbReference>
<dbReference type="PROSITE" id="PS50927">
    <property type="entry name" value="BULB_LECTIN"/>
    <property type="match status" value="1"/>
</dbReference>
<feature type="domain" description="Protein kinase" evidence="19">
    <location>
        <begin position="523"/>
        <end position="746"/>
    </location>
</feature>
<evidence type="ECO:0000259" key="20">
    <source>
        <dbReference type="PROSITE" id="PS50927"/>
    </source>
</evidence>
<feature type="chain" id="PRO_5032272043" description="Receptor-like serine/threonine-protein kinase" evidence="18">
    <location>
        <begin position="28"/>
        <end position="746"/>
    </location>
</feature>
<evidence type="ECO:0000256" key="15">
    <source>
        <dbReference type="PIRNR" id="PIRNR000641"/>
    </source>
</evidence>
<dbReference type="SUPFAM" id="SSF51110">
    <property type="entry name" value="alpha-D-mannose-specific plant lectins"/>
    <property type="match status" value="1"/>
</dbReference>
<evidence type="ECO:0000256" key="6">
    <source>
        <dbReference type="ARBA" id="ARBA00022741"/>
    </source>
</evidence>
<dbReference type="InterPro" id="IPR036426">
    <property type="entry name" value="Bulb-type_lectin_dom_sf"/>
</dbReference>
<proteinExistence type="inferred from homology"/>
<keyword evidence="3 15" id="KW-0808">Transferase</keyword>
<evidence type="ECO:0000256" key="2">
    <source>
        <dbReference type="ARBA" id="ARBA00022527"/>
    </source>
</evidence>
<dbReference type="InterPro" id="IPR021820">
    <property type="entry name" value="S-locus_recpt_kinase_C"/>
</dbReference>
<dbReference type="InterPro" id="IPR001245">
    <property type="entry name" value="Ser-Thr/Tyr_kinase_cat_dom"/>
</dbReference>
<keyword evidence="4 17" id="KW-0812">Transmembrane</keyword>
<dbReference type="Gene3D" id="2.90.10.10">
    <property type="entry name" value="Bulb-type lectin domain"/>
    <property type="match status" value="1"/>
</dbReference>
<dbReference type="EC" id="2.7.11.1" evidence="15"/>
<comment type="catalytic activity">
    <reaction evidence="13 15">
        <text>L-threonyl-[protein] + ATP = O-phospho-L-threonyl-[protein] + ADP + H(+)</text>
        <dbReference type="Rhea" id="RHEA:46608"/>
        <dbReference type="Rhea" id="RHEA-COMP:11060"/>
        <dbReference type="Rhea" id="RHEA-COMP:11605"/>
        <dbReference type="ChEBI" id="CHEBI:15378"/>
        <dbReference type="ChEBI" id="CHEBI:30013"/>
        <dbReference type="ChEBI" id="CHEBI:30616"/>
        <dbReference type="ChEBI" id="CHEBI:61977"/>
        <dbReference type="ChEBI" id="CHEBI:456216"/>
        <dbReference type="EC" id="2.7.11.1"/>
    </reaction>
</comment>
<evidence type="ECO:0000256" key="9">
    <source>
        <dbReference type="ARBA" id="ARBA00022989"/>
    </source>
</evidence>
<dbReference type="FunFam" id="3.30.200.20:FF:000195">
    <property type="entry name" value="G-type lectin S-receptor-like serine/threonine-protein kinase"/>
    <property type="match status" value="1"/>
</dbReference>
<dbReference type="InterPro" id="IPR011009">
    <property type="entry name" value="Kinase-like_dom_sf"/>
</dbReference>
<keyword evidence="2 15" id="KW-0723">Serine/threonine-protein kinase</keyword>
<feature type="domain" description="Apple" evidence="21">
    <location>
        <begin position="342"/>
        <end position="423"/>
    </location>
</feature>
<evidence type="ECO:0000313" key="23">
    <source>
        <dbReference type="Proteomes" id="UP000631114"/>
    </source>
</evidence>
<keyword evidence="6 15" id="KW-0547">Nucleotide-binding</keyword>
<dbReference type="PIRSF" id="PIRSF000641">
    <property type="entry name" value="SRK"/>
    <property type="match status" value="1"/>
</dbReference>
<keyword evidence="11" id="KW-1015">Disulfide bond</keyword>
<dbReference type="InterPro" id="IPR003609">
    <property type="entry name" value="Pan_app"/>
</dbReference>
<dbReference type="SMART" id="SM00108">
    <property type="entry name" value="B_lectin"/>
    <property type="match status" value="1"/>
</dbReference>
<dbReference type="FunFam" id="1.10.510.10:FF:001722">
    <property type="entry name" value="G-type lectin S-receptor-like serine/threonine-protein kinase B120"/>
    <property type="match status" value="1"/>
</dbReference>
<dbReference type="CDD" id="cd01098">
    <property type="entry name" value="PAN_AP_plant"/>
    <property type="match status" value="1"/>
</dbReference>
<comment type="caution">
    <text evidence="22">The sequence shown here is derived from an EMBL/GenBank/DDBJ whole genome shotgun (WGS) entry which is preliminary data.</text>
</comment>
<dbReference type="GO" id="GO:0005524">
    <property type="term" value="F:ATP binding"/>
    <property type="evidence" value="ECO:0007669"/>
    <property type="project" value="UniProtKB-UniRule"/>
</dbReference>
<keyword evidence="9 17" id="KW-1133">Transmembrane helix</keyword>
<name>A0A835LV22_9MAGN</name>
<keyword evidence="8 15" id="KW-0067">ATP-binding</keyword>
<dbReference type="InterPro" id="IPR024171">
    <property type="entry name" value="SRK-like_kinase"/>
</dbReference>
<evidence type="ECO:0000256" key="17">
    <source>
        <dbReference type="SAM" id="Phobius"/>
    </source>
</evidence>
<keyword evidence="7 15" id="KW-0418">Kinase</keyword>
<dbReference type="FunFam" id="2.90.10.10:FF:000004">
    <property type="entry name" value="G-type lectin S-receptor-like serine/threonine-protein kinase"/>
    <property type="match status" value="1"/>
</dbReference>
<dbReference type="PROSITE" id="PS51257">
    <property type="entry name" value="PROKAR_LIPOPROTEIN"/>
    <property type="match status" value="1"/>
</dbReference>
<feature type="transmembrane region" description="Helical" evidence="17">
    <location>
        <begin position="438"/>
        <end position="460"/>
    </location>
</feature>
<evidence type="ECO:0000259" key="19">
    <source>
        <dbReference type="PROSITE" id="PS50011"/>
    </source>
</evidence>
<accession>A0A835LV22</accession>
<keyword evidence="23" id="KW-1185">Reference proteome</keyword>
<dbReference type="Pfam" id="PF11883">
    <property type="entry name" value="DUF3403"/>
    <property type="match status" value="1"/>
</dbReference>
<evidence type="ECO:0000256" key="11">
    <source>
        <dbReference type="ARBA" id="ARBA00023157"/>
    </source>
</evidence>
<dbReference type="OrthoDB" id="785331at2759"/>
<comment type="catalytic activity">
    <reaction evidence="14 15">
        <text>L-seryl-[protein] + ATP = O-phospho-L-seryl-[protein] + ADP + H(+)</text>
        <dbReference type="Rhea" id="RHEA:17989"/>
        <dbReference type="Rhea" id="RHEA-COMP:9863"/>
        <dbReference type="Rhea" id="RHEA-COMP:11604"/>
        <dbReference type="ChEBI" id="CHEBI:15378"/>
        <dbReference type="ChEBI" id="CHEBI:29999"/>
        <dbReference type="ChEBI" id="CHEBI:30616"/>
        <dbReference type="ChEBI" id="CHEBI:83421"/>
        <dbReference type="ChEBI" id="CHEBI:456216"/>
        <dbReference type="EC" id="2.7.11.1"/>
    </reaction>
</comment>
<evidence type="ECO:0000259" key="21">
    <source>
        <dbReference type="PROSITE" id="PS50948"/>
    </source>
</evidence>
<reference evidence="22 23" key="1">
    <citation type="submission" date="2020-10" db="EMBL/GenBank/DDBJ databases">
        <title>The Coptis chinensis genome and diversification of protoberbering-type alkaloids.</title>
        <authorList>
            <person name="Wang B."/>
            <person name="Shu S."/>
            <person name="Song C."/>
            <person name="Liu Y."/>
        </authorList>
    </citation>
    <scope>NUCLEOTIDE SEQUENCE [LARGE SCALE GENOMIC DNA]</scope>
    <source>
        <strain evidence="22">HL-2020</strain>
        <tissue evidence="22">Leaf</tissue>
    </source>
</reference>
<dbReference type="CDD" id="cd00028">
    <property type="entry name" value="B_lectin"/>
    <property type="match status" value="1"/>
</dbReference>
<organism evidence="22 23">
    <name type="scientific">Coptis chinensis</name>
    <dbReference type="NCBI Taxonomy" id="261450"/>
    <lineage>
        <taxon>Eukaryota</taxon>
        <taxon>Viridiplantae</taxon>
        <taxon>Streptophyta</taxon>
        <taxon>Embryophyta</taxon>
        <taxon>Tracheophyta</taxon>
        <taxon>Spermatophyta</taxon>
        <taxon>Magnoliopsida</taxon>
        <taxon>Ranunculales</taxon>
        <taxon>Ranunculaceae</taxon>
        <taxon>Coptidoideae</taxon>
        <taxon>Coptis</taxon>
    </lineage>
</organism>
<evidence type="ECO:0000256" key="4">
    <source>
        <dbReference type="ARBA" id="ARBA00022692"/>
    </source>
</evidence>
<evidence type="ECO:0000256" key="13">
    <source>
        <dbReference type="ARBA" id="ARBA00047899"/>
    </source>
</evidence>
<evidence type="ECO:0000256" key="16">
    <source>
        <dbReference type="PROSITE-ProRule" id="PRU10141"/>
    </source>
</evidence>
<dbReference type="GO" id="GO:0016020">
    <property type="term" value="C:membrane"/>
    <property type="evidence" value="ECO:0007669"/>
    <property type="project" value="UniProtKB-SubCell"/>
</dbReference>